<accession>A0A7S3ZJX0</accession>
<evidence type="ECO:0000313" key="2">
    <source>
        <dbReference type="EMBL" id="CAH0373944.1"/>
    </source>
</evidence>
<proteinExistence type="predicted"/>
<dbReference type="EMBL" id="CAKKNE010000004">
    <property type="protein sequence ID" value="CAH0373944.1"/>
    <property type="molecule type" value="Genomic_DNA"/>
</dbReference>
<dbReference type="Proteomes" id="UP000789595">
    <property type="component" value="Unassembled WGS sequence"/>
</dbReference>
<reference evidence="2" key="2">
    <citation type="submission" date="2021-11" db="EMBL/GenBank/DDBJ databases">
        <authorList>
            <consortium name="Genoscope - CEA"/>
            <person name="William W."/>
        </authorList>
    </citation>
    <scope>NUCLEOTIDE SEQUENCE</scope>
</reference>
<dbReference type="AlphaFoldDB" id="A0A7S3ZJX0"/>
<reference evidence="1" key="1">
    <citation type="submission" date="2021-01" db="EMBL/GenBank/DDBJ databases">
        <authorList>
            <person name="Corre E."/>
            <person name="Pelletier E."/>
            <person name="Niang G."/>
            <person name="Scheremetjew M."/>
            <person name="Finn R."/>
            <person name="Kale V."/>
            <person name="Holt S."/>
            <person name="Cochrane G."/>
            <person name="Meng A."/>
            <person name="Brown T."/>
            <person name="Cohen L."/>
        </authorList>
    </citation>
    <scope>NUCLEOTIDE SEQUENCE</scope>
    <source>
        <strain evidence="1">CCMP1756</strain>
    </source>
</reference>
<dbReference type="EMBL" id="HBIW01001225">
    <property type="protein sequence ID" value="CAE0685622.1"/>
    <property type="molecule type" value="Transcribed_RNA"/>
</dbReference>
<gene>
    <name evidence="1" type="ORF">PCAL00307_LOCUS1056</name>
    <name evidence="2" type="ORF">PECAL_4P11950</name>
</gene>
<evidence type="ECO:0000313" key="1">
    <source>
        <dbReference type="EMBL" id="CAE0685622.1"/>
    </source>
</evidence>
<dbReference type="OrthoDB" id="10686290at2759"/>
<evidence type="ECO:0000313" key="3">
    <source>
        <dbReference type="Proteomes" id="UP000789595"/>
    </source>
</evidence>
<sequence>MNLAYHVPVPTHSGAARKHELREAARVVEAAAHGVVRQRRRLAADRGRMLHTSTYAHLFRDHTRTQTPPPSVRGNDFTSHKLMKECMGRHTRIVAPRQFGPAPTASSQYGRPWFSPVRPITPPPPELLQSRAARAWLGRGRRCCRETAHVQKQLETRYAPLRGGLDGATQWHHNSHMADPPALAQGLAQSSRSLW</sequence>
<protein>
    <submittedName>
        <fullName evidence="1">Uncharacterized protein</fullName>
    </submittedName>
</protein>
<name>A0A7S3ZJX0_9STRA</name>
<keyword evidence="3" id="KW-1185">Reference proteome</keyword>
<organism evidence="1">
    <name type="scientific">Pelagomonas calceolata</name>
    <dbReference type="NCBI Taxonomy" id="35677"/>
    <lineage>
        <taxon>Eukaryota</taxon>
        <taxon>Sar</taxon>
        <taxon>Stramenopiles</taxon>
        <taxon>Ochrophyta</taxon>
        <taxon>Pelagophyceae</taxon>
        <taxon>Pelagomonadales</taxon>
        <taxon>Pelagomonadaceae</taxon>
        <taxon>Pelagomonas</taxon>
    </lineage>
</organism>